<comment type="caution">
    <text evidence="3">The sequence shown here is derived from an EMBL/GenBank/DDBJ whole genome shotgun (WGS) entry which is preliminary data.</text>
</comment>
<evidence type="ECO:0008006" key="5">
    <source>
        <dbReference type="Google" id="ProtNLM"/>
    </source>
</evidence>
<feature type="transmembrane region" description="Helical" evidence="2">
    <location>
        <begin position="200"/>
        <end position="222"/>
    </location>
</feature>
<evidence type="ECO:0000313" key="4">
    <source>
        <dbReference type="Proteomes" id="UP001595891"/>
    </source>
</evidence>
<name>A0ABV9EQJ7_9ACTN</name>
<feature type="transmembrane region" description="Helical" evidence="2">
    <location>
        <begin position="29"/>
        <end position="47"/>
    </location>
</feature>
<dbReference type="RefSeq" id="WP_262847365.1">
    <property type="nucleotide sequence ID" value="NZ_JANZYP010000062.1"/>
</dbReference>
<sequence>MEIVVVIAVLAALVFLVHANLTEKTARRVLPVLLIAFALRLVVHLTLERGAAIGYGGDNVWYELKAIDIAEQWRREGVHGGLTPGDSGSLSAVGVACQVFAFIVLICGGPAPLACTAVVALIACMLCVVMYRFALLVGADDRGAFKLLVVTAFMPGFLLHTSDTYKDGFNAFLVVASLGIGVSLVRRFDLFRLLLLGPMLWLLWYVRPYMVFMCVLPLLVGVTGLKRMLSLRTLFLATAGLTAMLFVSGAVLNSAPAESMLAQLDQGQSAGARRSNSGSGSGVVFEDGGDPWSALGGKLLYTLFSPFPWTDGSTSLQLGKIDSLIWYVVLVYAVSGARLVWRRRPSTLLILLLFIVPGTIAYATTMANIGLIFRQRMPIVMAVSLLAAVAWTRRPRDTGPSARPGRPETTGGRPSPVPRT</sequence>
<reference evidence="4" key="1">
    <citation type="journal article" date="2019" name="Int. J. Syst. Evol. Microbiol.">
        <title>The Global Catalogue of Microorganisms (GCM) 10K type strain sequencing project: providing services to taxonomists for standard genome sequencing and annotation.</title>
        <authorList>
            <consortium name="The Broad Institute Genomics Platform"/>
            <consortium name="The Broad Institute Genome Sequencing Center for Infectious Disease"/>
            <person name="Wu L."/>
            <person name="Ma J."/>
        </authorList>
    </citation>
    <scope>NUCLEOTIDE SEQUENCE [LARGE SCALE GENOMIC DNA]</scope>
    <source>
        <strain evidence="4">CCUG 49560</strain>
    </source>
</reference>
<keyword evidence="4" id="KW-1185">Reference proteome</keyword>
<organism evidence="3 4">
    <name type="scientific">Sphaerisporangium corydalis</name>
    <dbReference type="NCBI Taxonomy" id="1441875"/>
    <lineage>
        <taxon>Bacteria</taxon>
        <taxon>Bacillati</taxon>
        <taxon>Actinomycetota</taxon>
        <taxon>Actinomycetes</taxon>
        <taxon>Streptosporangiales</taxon>
        <taxon>Streptosporangiaceae</taxon>
        <taxon>Sphaerisporangium</taxon>
    </lineage>
</organism>
<feature type="transmembrane region" description="Helical" evidence="2">
    <location>
        <begin position="99"/>
        <end position="131"/>
    </location>
</feature>
<evidence type="ECO:0000313" key="3">
    <source>
        <dbReference type="EMBL" id="MFC4590304.1"/>
    </source>
</evidence>
<protein>
    <recommendedName>
        <fullName evidence="5">Glycosyltransferase RgtA/B/C/D-like domain-containing protein</fullName>
    </recommendedName>
</protein>
<gene>
    <name evidence="3" type="ORF">ACFO8L_29720</name>
</gene>
<proteinExistence type="predicted"/>
<feature type="region of interest" description="Disordered" evidence="1">
    <location>
        <begin position="395"/>
        <end position="420"/>
    </location>
</feature>
<evidence type="ECO:0000256" key="2">
    <source>
        <dbReference type="SAM" id="Phobius"/>
    </source>
</evidence>
<feature type="transmembrane region" description="Helical" evidence="2">
    <location>
        <begin position="143"/>
        <end position="161"/>
    </location>
</feature>
<dbReference type="EMBL" id="JBHSFN010000022">
    <property type="protein sequence ID" value="MFC4590304.1"/>
    <property type="molecule type" value="Genomic_DNA"/>
</dbReference>
<keyword evidence="2" id="KW-0472">Membrane</keyword>
<dbReference type="Proteomes" id="UP001595891">
    <property type="component" value="Unassembled WGS sequence"/>
</dbReference>
<evidence type="ECO:0000256" key="1">
    <source>
        <dbReference type="SAM" id="MobiDB-lite"/>
    </source>
</evidence>
<feature type="transmembrane region" description="Helical" evidence="2">
    <location>
        <begin position="168"/>
        <end position="188"/>
    </location>
</feature>
<feature type="transmembrane region" description="Helical" evidence="2">
    <location>
        <begin position="324"/>
        <end position="341"/>
    </location>
</feature>
<feature type="transmembrane region" description="Helical" evidence="2">
    <location>
        <begin position="348"/>
        <end position="371"/>
    </location>
</feature>
<accession>A0ABV9EQJ7</accession>
<keyword evidence="2" id="KW-1133">Transmembrane helix</keyword>
<feature type="transmembrane region" description="Helical" evidence="2">
    <location>
        <begin position="234"/>
        <end position="252"/>
    </location>
</feature>
<keyword evidence="2" id="KW-0812">Transmembrane</keyword>